<dbReference type="GO" id="GO:0006606">
    <property type="term" value="P:protein import into nucleus"/>
    <property type="evidence" value="ECO:0007669"/>
    <property type="project" value="TreeGrafter"/>
</dbReference>
<evidence type="ECO:0000256" key="2">
    <source>
        <dbReference type="ARBA" id="ARBA00022448"/>
    </source>
</evidence>
<organism evidence="5 6">
    <name type="scientific">Brassica carinata</name>
    <name type="common">Ethiopian mustard</name>
    <name type="synonym">Abyssinian cabbage</name>
    <dbReference type="NCBI Taxonomy" id="52824"/>
    <lineage>
        <taxon>Eukaryota</taxon>
        <taxon>Viridiplantae</taxon>
        <taxon>Streptophyta</taxon>
        <taxon>Embryophyta</taxon>
        <taxon>Tracheophyta</taxon>
        <taxon>Spermatophyta</taxon>
        <taxon>Magnoliopsida</taxon>
        <taxon>eudicotyledons</taxon>
        <taxon>Gunneridae</taxon>
        <taxon>Pentapetalae</taxon>
        <taxon>rosids</taxon>
        <taxon>malvids</taxon>
        <taxon>Brassicales</taxon>
        <taxon>Brassicaceae</taxon>
        <taxon>Brassiceae</taxon>
        <taxon>Brassica</taxon>
    </lineage>
</organism>
<feature type="domain" description="Importin N-terminal" evidence="4">
    <location>
        <begin position="31"/>
        <end position="103"/>
    </location>
</feature>
<dbReference type="GO" id="GO:0005635">
    <property type="term" value="C:nuclear envelope"/>
    <property type="evidence" value="ECO:0007669"/>
    <property type="project" value="TreeGrafter"/>
</dbReference>
<dbReference type="InterPro" id="IPR016024">
    <property type="entry name" value="ARM-type_fold"/>
</dbReference>
<proteinExistence type="predicted"/>
<dbReference type="EMBL" id="JAAMPC010000005">
    <property type="protein sequence ID" value="KAG2309938.1"/>
    <property type="molecule type" value="Genomic_DNA"/>
</dbReference>
<evidence type="ECO:0000313" key="5">
    <source>
        <dbReference type="EMBL" id="KAG2309938.1"/>
    </source>
</evidence>
<dbReference type="PANTHER" id="PTHR10997:SF8">
    <property type="entry name" value="EXPORTIN-2"/>
    <property type="match status" value="1"/>
</dbReference>
<dbReference type="AlphaFoldDB" id="A0A8X8AS07"/>
<dbReference type="Proteomes" id="UP000886595">
    <property type="component" value="Unassembled WGS sequence"/>
</dbReference>
<dbReference type="PANTHER" id="PTHR10997">
    <property type="entry name" value="IMPORTIN-7, 8, 11"/>
    <property type="match status" value="1"/>
</dbReference>
<dbReference type="OrthoDB" id="1720808at2759"/>
<protein>
    <recommendedName>
        <fullName evidence="4">Importin N-terminal domain-containing protein</fullName>
    </recommendedName>
</protein>
<dbReference type="InterPro" id="IPR011989">
    <property type="entry name" value="ARM-like"/>
</dbReference>
<comment type="subcellular location">
    <subcellularLocation>
        <location evidence="1">Nucleus</location>
    </subcellularLocation>
</comment>
<dbReference type="InterPro" id="IPR001494">
    <property type="entry name" value="Importin-beta_N"/>
</dbReference>
<comment type="caution">
    <text evidence="5">The sequence shown here is derived from an EMBL/GenBank/DDBJ whole genome shotgun (WGS) entry which is preliminary data.</text>
</comment>
<evidence type="ECO:0000256" key="3">
    <source>
        <dbReference type="ARBA" id="ARBA00023242"/>
    </source>
</evidence>
<name>A0A8X8AS07_BRACI</name>
<keyword evidence="6" id="KW-1185">Reference proteome</keyword>
<reference evidence="5 6" key="1">
    <citation type="submission" date="2020-02" db="EMBL/GenBank/DDBJ databases">
        <authorList>
            <person name="Ma Q."/>
            <person name="Huang Y."/>
            <person name="Song X."/>
            <person name="Pei D."/>
        </authorList>
    </citation>
    <scope>NUCLEOTIDE SEQUENCE [LARGE SCALE GENOMIC DNA]</scope>
    <source>
        <strain evidence="5">Sxm20200214</strain>
        <tissue evidence="5">Leaf</tissue>
    </source>
</reference>
<dbReference type="GO" id="GO:0006611">
    <property type="term" value="P:protein export from nucleus"/>
    <property type="evidence" value="ECO:0007669"/>
    <property type="project" value="TreeGrafter"/>
</dbReference>
<dbReference type="SUPFAM" id="SSF48371">
    <property type="entry name" value="ARM repeat"/>
    <property type="match status" value="1"/>
</dbReference>
<evidence type="ECO:0000259" key="4">
    <source>
        <dbReference type="PROSITE" id="PS50166"/>
    </source>
</evidence>
<dbReference type="GO" id="GO:0031267">
    <property type="term" value="F:small GTPase binding"/>
    <property type="evidence" value="ECO:0007669"/>
    <property type="project" value="InterPro"/>
</dbReference>
<dbReference type="Pfam" id="PF03810">
    <property type="entry name" value="IBN_N"/>
    <property type="match status" value="1"/>
</dbReference>
<dbReference type="GO" id="GO:0005049">
    <property type="term" value="F:nuclear export signal receptor activity"/>
    <property type="evidence" value="ECO:0007669"/>
    <property type="project" value="TreeGrafter"/>
</dbReference>
<dbReference type="Gene3D" id="1.25.10.10">
    <property type="entry name" value="Leucine-rich Repeat Variant"/>
    <property type="match status" value="1"/>
</dbReference>
<evidence type="ECO:0000313" key="6">
    <source>
        <dbReference type="Proteomes" id="UP000886595"/>
    </source>
</evidence>
<keyword evidence="3" id="KW-0539">Nucleus</keyword>
<evidence type="ECO:0000256" key="1">
    <source>
        <dbReference type="ARBA" id="ARBA00004123"/>
    </source>
</evidence>
<keyword evidence="2" id="KW-0813">Transport</keyword>
<dbReference type="GO" id="GO:0005829">
    <property type="term" value="C:cytosol"/>
    <property type="evidence" value="ECO:0007669"/>
    <property type="project" value="TreeGrafter"/>
</dbReference>
<gene>
    <name evidence="5" type="ORF">Bca52824_021495</name>
</gene>
<accession>A0A8X8AS07</accession>
<dbReference type="PROSITE" id="PS50166">
    <property type="entry name" value="IMPORTIN_B_NT"/>
    <property type="match status" value="1"/>
</dbReference>
<sequence length="208" mass="23200">MDMEWNEKTLKFLSQCFLDTQSPIPERRRDAEILLWEAAEQSNYGLALLRLIEEPSIDEQTRQAAAFNFKNHLRSQWLPSGISPIRDSEKEQINKLIVPLTLSSSLLIQSHLSEALTVICKHDFPRHCPACLPELISSLQKAALSGHYATINAILVMANSIFNNFRGPTDDDGFLDIFAPLLQQIFLKTDSLINSGGGGGSVSVRFSS</sequence>